<keyword evidence="1" id="KW-0240">DNA-directed RNA polymerase</keyword>
<dbReference type="GO" id="GO:0005666">
    <property type="term" value="C:RNA polymerase III complex"/>
    <property type="evidence" value="ECO:0000318"/>
    <property type="project" value="GO_Central"/>
</dbReference>
<gene>
    <name evidence="4" type="ORF">MIMGU_mgv1a007294mg</name>
</gene>
<feature type="domain" description="RNA polymerase III Rpc82 C -terminal" evidence="3">
    <location>
        <begin position="78"/>
        <end position="268"/>
    </location>
</feature>
<sequence>MLAVFGEPPRMVTQYMALFDNVIHKLRAPKFYEIVSEELGKDCLVIFQGLVQHGRLSVNDMIAGYADIEGSSENVGRESFTKLVNARFVEHCPAPDPHLEPHVVDEKGKKKKTEEKGTEYSKNLPHFHVEEPPLDQRVLAEAAPMESMRFFLEMDDHSEEKGNETTTSVKSGQKVGMRKQDEGELDADKKKEVLWRVNVEEFLRRLRHKACIAHVKSKINEEAAIVLSAMLELSKQSESGLKAEKSEYLSINAIYDEVIKKEGGLGMDFERVRSLLDQLGCETLSSGMDESYCIDFNLFILVQISDCTFVEKKATIAILYKLWKDDFLQMEHVKTSTAKQSDFRLWKMRNAIDFPREGFKINKMGKIKRKRLPKDKLVGESNTKYVRWANVTRILESCLMDLDDAIMLFHHF</sequence>
<evidence type="ECO:0000256" key="1">
    <source>
        <dbReference type="RuleBase" id="RU367076"/>
    </source>
</evidence>
<comment type="similarity">
    <text evidence="1">Belongs to the eukaryotic RPC3/POLR3C RNA polymerase subunit family.</text>
</comment>
<keyword evidence="1" id="KW-0539">Nucleus</keyword>
<proteinExistence type="inferred from homology"/>
<dbReference type="Gene3D" id="1.10.10.10">
    <property type="entry name" value="Winged helix-like DNA-binding domain superfamily/Winged helix DNA-binding domain"/>
    <property type="match status" value="3"/>
</dbReference>
<feature type="region of interest" description="Disordered" evidence="2">
    <location>
        <begin position="95"/>
        <end position="118"/>
    </location>
</feature>
<dbReference type="Proteomes" id="UP000030748">
    <property type="component" value="Unassembled WGS sequence"/>
</dbReference>
<dbReference type="Pfam" id="PF05645">
    <property type="entry name" value="RNA_pol_Rpc82"/>
    <property type="match status" value="1"/>
</dbReference>
<keyword evidence="5" id="KW-1185">Reference proteome</keyword>
<feature type="region of interest" description="Disordered" evidence="2">
    <location>
        <begin position="158"/>
        <end position="183"/>
    </location>
</feature>
<organism evidence="4 5">
    <name type="scientific">Erythranthe guttata</name>
    <name type="common">Yellow monkey flower</name>
    <name type="synonym">Mimulus guttatus</name>
    <dbReference type="NCBI Taxonomy" id="4155"/>
    <lineage>
        <taxon>Eukaryota</taxon>
        <taxon>Viridiplantae</taxon>
        <taxon>Streptophyta</taxon>
        <taxon>Embryophyta</taxon>
        <taxon>Tracheophyta</taxon>
        <taxon>Spermatophyta</taxon>
        <taxon>Magnoliopsida</taxon>
        <taxon>eudicotyledons</taxon>
        <taxon>Gunneridae</taxon>
        <taxon>Pentapetalae</taxon>
        <taxon>asterids</taxon>
        <taxon>lamiids</taxon>
        <taxon>Lamiales</taxon>
        <taxon>Phrymaceae</taxon>
        <taxon>Erythranthe</taxon>
    </lineage>
</organism>
<dbReference type="InterPro" id="IPR039748">
    <property type="entry name" value="RPC3"/>
</dbReference>
<comment type="function">
    <text evidence="1">DNA-dependent RNA polymerase catalyzes the transcription of DNA into RNA using the four ribonucleoside triphosphates as substrates. Specific core component of RNA polymerase III which synthesizes small RNAs, such as 5S rRNA and tRNAs.</text>
</comment>
<evidence type="ECO:0000313" key="4">
    <source>
        <dbReference type="EMBL" id="EYU23673.1"/>
    </source>
</evidence>
<evidence type="ECO:0000259" key="3">
    <source>
        <dbReference type="Pfam" id="PF05645"/>
    </source>
</evidence>
<keyword evidence="1" id="KW-0804">Transcription</keyword>
<evidence type="ECO:0000313" key="5">
    <source>
        <dbReference type="Proteomes" id="UP000030748"/>
    </source>
</evidence>
<dbReference type="PANTHER" id="PTHR12949">
    <property type="entry name" value="RNA POLYMERASE III DNA DIRECTED -RELATED"/>
    <property type="match status" value="1"/>
</dbReference>
<name>A0A022Q8V3_ERYGU</name>
<dbReference type="PANTHER" id="PTHR12949:SF0">
    <property type="entry name" value="DNA-DIRECTED RNA POLYMERASE III SUBUNIT RPC3"/>
    <property type="match status" value="1"/>
</dbReference>
<dbReference type="GO" id="GO:0003697">
    <property type="term" value="F:single-stranded DNA binding"/>
    <property type="evidence" value="ECO:0007669"/>
    <property type="project" value="UniProtKB-UniRule"/>
</dbReference>
<dbReference type="EMBL" id="KI632161">
    <property type="protein sequence ID" value="EYU23673.1"/>
    <property type="molecule type" value="Genomic_DNA"/>
</dbReference>
<reference evidence="4 5" key="1">
    <citation type="journal article" date="2013" name="Proc. Natl. Acad. Sci. U.S.A.">
        <title>Fine-scale variation in meiotic recombination in Mimulus inferred from population shotgun sequencing.</title>
        <authorList>
            <person name="Hellsten U."/>
            <person name="Wright K.M."/>
            <person name="Jenkins J."/>
            <person name="Shu S."/>
            <person name="Yuan Y."/>
            <person name="Wessler S.R."/>
            <person name="Schmutz J."/>
            <person name="Willis J.H."/>
            <person name="Rokhsar D.S."/>
        </authorList>
    </citation>
    <scope>NUCLEOTIDE SEQUENCE [LARGE SCALE GENOMIC DNA]</scope>
    <source>
        <strain evidence="5">cv. DUN x IM62</strain>
    </source>
</reference>
<comment type="subcellular location">
    <subcellularLocation>
        <location evidence="1">Nucleus</location>
    </subcellularLocation>
</comment>
<comment type="subunit">
    <text evidence="1">Component of the RNA polymerase III (Pol III) complex consisting of 17 subunits.</text>
</comment>
<dbReference type="InterPro" id="IPR008806">
    <property type="entry name" value="RNA_pol_III_Rpc82_C"/>
</dbReference>
<dbReference type="AlphaFoldDB" id="A0A022Q8V3"/>
<dbReference type="STRING" id="4155.A0A022Q8V3"/>
<dbReference type="GO" id="GO:0006351">
    <property type="term" value="P:DNA-templated transcription"/>
    <property type="evidence" value="ECO:0007669"/>
    <property type="project" value="InterPro"/>
</dbReference>
<feature type="compositionally biased region" description="Basic and acidic residues" evidence="2">
    <location>
        <begin position="97"/>
        <end position="118"/>
    </location>
</feature>
<accession>A0A022Q8V3</accession>
<dbReference type="InterPro" id="IPR036388">
    <property type="entry name" value="WH-like_DNA-bd_sf"/>
</dbReference>
<protein>
    <recommendedName>
        <fullName evidence="1">DNA-directed RNA polymerase III subunit RPC3</fullName>
        <shortName evidence="1">RNA polymerase III subunit C3</shortName>
    </recommendedName>
</protein>
<evidence type="ECO:0000256" key="2">
    <source>
        <dbReference type="SAM" id="MobiDB-lite"/>
    </source>
</evidence>